<accession>A0A6F9DS46</accession>
<name>A0A6F9DS46_9ASCI</name>
<evidence type="ECO:0000256" key="3">
    <source>
        <dbReference type="ARBA" id="ARBA00022989"/>
    </source>
</evidence>
<evidence type="ECO:0000256" key="5">
    <source>
        <dbReference type="SAM" id="MobiDB-lite"/>
    </source>
</evidence>
<gene>
    <name evidence="7" type="primary">Slc39a2</name>
</gene>
<comment type="subcellular location">
    <subcellularLocation>
        <location evidence="1">Membrane</location>
        <topology evidence="1">Multi-pass membrane protein</topology>
    </subcellularLocation>
</comment>
<evidence type="ECO:0000256" key="2">
    <source>
        <dbReference type="ARBA" id="ARBA00022692"/>
    </source>
</evidence>
<feature type="transmembrane region" description="Helical" evidence="6">
    <location>
        <begin position="318"/>
        <end position="339"/>
    </location>
</feature>
<keyword evidence="4 6" id="KW-0472">Membrane</keyword>
<feature type="region of interest" description="Disordered" evidence="5">
    <location>
        <begin position="145"/>
        <end position="171"/>
    </location>
</feature>
<dbReference type="AlphaFoldDB" id="A0A6F9DS46"/>
<feature type="transmembrane region" description="Helical" evidence="6">
    <location>
        <begin position="226"/>
        <end position="246"/>
    </location>
</feature>
<dbReference type="PANTHER" id="PTHR11040">
    <property type="entry name" value="ZINC/IRON TRANSPORTER"/>
    <property type="match status" value="1"/>
</dbReference>
<reference evidence="7" key="1">
    <citation type="submission" date="2020-04" db="EMBL/GenBank/DDBJ databases">
        <authorList>
            <person name="Neveu A P."/>
        </authorList>
    </citation>
    <scope>NUCLEOTIDE SEQUENCE</scope>
    <source>
        <tissue evidence="7">Whole embryo</tissue>
    </source>
</reference>
<feature type="transmembrane region" description="Helical" evidence="6">
    <location>
        <begin position="351"/>
        <end position="370"/>
    </location>
</feature>
<evidence type="ECO:0000313" key="7">
    <source>
        <dbReference type="EMBL" id="CAB3266274.1"/>
    </source>
</evidence>
<evidence type="ECO:0000256" key="6">
    <source>
        <dbReference type="SAM" id="Phobius"/>
    </source>
</evidence>
<dbReference type="GO" id="GO:0005886">
    <property type="term" value="C:plasma membrane"/>
    <property type="evidence" value="ECO:0007669"/>
    <property type="project" value="TreeGrafter"/>
</dbReference>
<organism evidence="7">
    <name type="scientific">Phallusia mammillata</name>
    <dbReference type="NCBI Taxonomy" id="59560"/>
    <lineage>
        <taxon>Eukaryota</taxon>
        <taxon>Metazoa</taxon>
        <taxon>Chordata</taxon>
        <taxon>Tunicata</taxon>
        <taxon>Ascidiacea</taxon>
        <taxon>Phlebobranchia</taxon>
        <taxon>Ascidiidae</taxon>
        <taxon>Phallusia</taxon>
    </lineage>
</organism>
<dbReference type="PANTHER" id="PTHR11040:SF140">
    <property type="entry name" value="ZRT (ZRT), IRT- (IRT-) LIKE PROTEIN TRANSPORTER"/>
    <property type="match status" value="1"/>
</dbReference>
<keyword evidence="2 6" id="KW-0812">Transmembrane</keyword>
<proteinExistence type="evidence at transcript level"/>
<feature type="transmembrane region" description="Helical" evidence="6">
    <location>
        <begin position="40"/>
        <end position="60"/>
    </location>
</feature>
<sequence>MDLASEKILLLVLLLLVGFGTGFTPFLLKNKCLSPSHFRDMLVSFLNCIAAGIFFATFFMHMLPEAQEQIVEQFGEDLEYPFAELIICFGFFFVLFLEQAVMSWFGSKSETNEASTTIENKQVLEYNREDKSILLQSREKSANYNTLRQSSEESTECTTTDKRAASPIVPPPAISYTTEKHDTMVRQSNSFTEVEISIATAHTEATLQEEQAHGHFDHEAHSSVRALVLLLALSAHALFEGLAIGFQRNASALRTLVIAVIIHKMTLAFSYGMSLVTNKASLRIVLMSMVIFSIMAPIGIGVGTGLSSYSDSVRVDKLIAVMQAFASGTFVYIIFVEIIPHEFNDETNNRISNTVCLLVGFAFMAALQALPHEEGED</sequence>
<feature type="transmembrane region" description="Helical" evidence="6">
    <location>
        <begin position="6"/>
        <end position="28"/>
    </location>
</feature>
<protein>
    <submittedName>
        <fullName evidence="7">Zinc transporter ZIP2-like</fullName>
    </submittedName>
</protein>
<feature type="transmembrane region" description="Helical" evidence="6">
    <location>
        <begin position="252"/>
        <end position="272"/>
    </location>
</feature>
<keyword evidence="3 6" id="KW-1133">Transmembrane helix</keyword>
<dbReference type="GO" id="GO:0005385">
    <property type="term" value="F:zinc ion transmembrane transporter activity"/>
    <property type="evidence" value="ECO:0007669"/>
    <property type="project" value="TreeGrafter"/>
</dbReference>
<feature type="transmembrane region" description="Helical" evidence="6">
    <location>
        <begin position="80"/>
        <end position="97"/>
    </location>
</feature>
<evidence type="ECO:0000256" key="4">
    <source>
        <dbReference type="ARBA" id="ARBA00023136"/>
    </source>
</evidence>
<dbReference type="EMBL" id="LR790412">
    <property type="protein sequence ID" value="CAB3266274.1"/>
    <property type="molecule type" value="mRNA"/>
</dbReference>
<dbReference type="Pfam" id="PF02535">
    <property type="entry name" value="Zip"/>
    <property type="match status" value="1"/>
</dbReference>
<evidence type="ECO:0000256" key="1">
    <source>
        <dbReference type="ARBA" id="ARBA00004141"/>
    </source>
</evidence>
<dbReference type="InterPro" id="IPR003689">
    <property type="entry name" value="ZIP"/>
</dbReference>
<feature type="transmembrane region" description="Helical" evidence="6">
    <location>
        <begin position="284"/>
        <end position="306"/>
    </location>
</feature>